<reference evidence="3" key="1">
    <citation type="journal article" date="2019" name="Curr. Biol.">
        <title>Genome Sequence of Striga asiatica Provides Insight into the Evolution of Plant Parasitism.</title>
        <authorList>
            <person name="Yoshida S."/>
            <person name="Kim S."/>
            <person name="Wafula E.K."/>
            <person name="Tanskanen J."/>
            <person name="Kim Y.M."/>
            <person name="Honaas L."/>
            <person name="Yang Z."/>
            <person name="Spallek T."/>
            <person name="Conn C.E."/>
            <person name="Ichihashi Y."/>
            <person name="Cheong K."/>
            <person name="Cui S."/>
            <person name="Der J.P."/>
            <person name="Gundlach H."/>
            <person name="Jiao Y."/>
            <person name="Hori C."/>
            <person name="Ishida J.K."/>
            <person name="Kasahara H."/>
            <person name="Kiba T."/>
            <person name="Kim M.S."/>
            <person name="Koo N."/>
            <person name="Laohavisit A."/>
            <person name="Lee Y.H."/>
            <person name="Lumba S."/>
            <person name="McCourt P."/>
            <person name="Mortimer J.C."/>
            <person name="Mutuku J.M."/>
            <person name="Nomura T."/>
            <person name="Sasaki-Sekimoto Y."/>
            <person name="Seto Y."/>
            <person name="Wang Y."/>
            <person name="Wakatake T."/>
            <person name="Sakakibara H."/>
            <person name="Demura T."/>
            <person name="Yamaguchi S."/>
            <person name="Yoneyama K."/>
            <person name="Manabe R.I."/>
            <person name="Nelson D.C."/>
            <person name="Schulman A.H."/>
            <person name="Timko M.P."/>
            <person name="dePamphilis C.W."/>
            <person name="Choi D."/>
            <person name="Shirasu K."/>
        </authorList>
    </citation>
    <scope>NUCLEOTIDE SEQUENCE [LARGE SCALE GENOMIC DNA]</scope>
    <source>
        <strain evidence="3">cv. UVA1</strain>
    </source>
</reference>
<organism evidence="2 3">
    <name type="scientific">Striga asiatica</name>
    <name type="common">Asiatic witchweed</name>
    <name type="synonym">Buchnera asiatica</name>
    <dbReference type="NCBI Taxonomy" id="4170"/>
    <lineage>
        <taxon>Eukaryota</taxon>
        <taxon>Viridiplantae</taxon>
        <taxon>Streptophyta</taxon>
        <taxon>Embryophyta</taxon>
        <taxon>Tracheophyta</taxon>
        <taxon>Spermatophyta</taxon>
        <taxon>Magnoliopsida</taxon>
        <taxon>eudicotyledons</taxon>
        <taxon>Gunneridae</taxon>
        <taxon>Pentapetalae</taxon>
        <taxon>asterids</taxon>
        <taxon>lamiids</taxon>
        <taxon>Lamiales</taxon>
        <taxon>Orobanchaceae</taxon>
        <taxon>Buchnereae</taxon>
        <taxon>Striga</taxon>
    </lineage>
</organism>
<dbReference type="Proteomes" id="UP000325081">
    <property type="component" value="Unassembled WGS sequence"/>
</dbReference>
<dbReference type="EMBL" id="BKCP01004905">
    <property type="protein sequence ID" value="GER34487.1"/>
    <property type="molecule type" value="Genomic_DNA"/>
</dbReference>
<accession>A0A5A7PQ81</accession>
<sequence length="244" mass="26477">MGEASLGNARAVVSFIYGLAEKSRGVLGKLLGSRVMRGNSGRRQTGDPCVGDLGDGQQALRGHVGLPRGVMDDTRDVHFPATGAAHAAVIRRAAIRGRFNWFLILDDDSLVAETFRIKSIWCDEQRPGLVGIEISSLRKVRLTQTIESALGLTGIEGALFTLYLNGESRAMAKGLIWVSAEDMARNRSKILRTLNSPNVPLNLAARLAKKAEARAIFMLASEESVWLSGDLFVGEGQKETETDR</sequence>
<evidence type="ECO:0000313" key="3">
    <source>
        <dbReference type="Proteomes" id="UP000325081"/>
    </source>
</evidence>
<proteinExistence type="predicted"/>
<comment type="caution">
    <text evidence="2">The sequence shown here is derived from an EMBL/GenBank/DDBJ whole genome shotgun (WGS) entry which is preliminary data.</text>
</comment>
<evidence type="ECO:0000259" key="1">
    <source>
        <dbReference type="Pfam" id="PF23655"/>
    </source>
</evidence>
<gene>
    <name evidence="2" type="ORF">STAS_10708</name>
</gene>
<dbReference type="Pfam" id="PF23655">
    <property type="entry name" value="LYRM_2"/>
    <property type="match status" value="1"/>
</dbReference>
<name>A0A5A7PQ81_STRAF</name>
<evidence type="ECO:0000313" key="2">
    <source>
        <dbReference type="EMBL" id="GER34487.1"/>
    </source>
</evidence>
<protein>
    <submittedName>
        <fullName evidence="2">P-loop containing nucleoside triphosphatehydrolases superfamily protein</fullName>
    </submittedName>
</protein>
<dbReference type="PANTHER" id="PTHR36724:SF1">
    <property type="entry name" value="COMPLEX 1 LYR-LIKE PROTEIN"/>
    <property type="match status" value="1"/>
</dbReference>
<dbReference type="GO" id="GO:0016787">
    <property type="term" value="F:hydrolase activity"/>
    <property type="evidence" value="ECO:0007669"/>
    <property type="project" value="UniProtKB-KW"/>
</dbReference>
<dbReference type="AlphaFoldDB" id="A0A5A7PQ81"/>
<feature type="domain" description="LYR motif containing" evidence="1">
    <location>
        <begin position="189"/>
        <end position="224"/>
    </location>
</feature>
<dbReference type="PANTHER" id="PTHR36724">
    <property type="entry name" value="COMPLEX 1 LYR-LIKE PROTEIN"/>
    <property type="match status" value="1"/>
</dbReference>
<keyword evidence="2" id="KW-0378">Hydrolase</keyword>
<keyword evidence="3" id="KW-1185">Reference proteome</keyword>
<dbReference type="InterPro" id="IPR056185">
    <property type="entry name" value="LYRM_2_plant"/>
</dbReference>